<proteinExistence type="inferred from homology"/>
<evidence type="ECO:0000256" key="12">
    <source>
        <dbReference type="ARBA" id="ARBA00031636"/>
    </source>
</evidence>
<dbReference type="eggNOG" id="COG0534">
    <property type="taxonomic scope" value="Bacteria"/>
</dbReference>
<dbReference type="FunCoup" id="A9WDW0">
    <property type="interactions" value="47"/>
</dbReference>
<feature type="transmembrane region" description="Helical" evidence="13">
    <location>
        <begin position="51"/>
        <end position="72"/>
    </location>
</feature>
<dbReference type="InterPro" id="IPR048279">
    <property type="entry name" value="MdtK-like"/>
</dbReference>
<evidence type="ECO:0000256" key="8">
    <source>
        <dbReference type="ARBA" id="ARBA00022692"/>
    </source>
</evidence>
<dbReference type="HOGENOM" id="CLU_012893_5_3_0"/>
<dbReference type="EMBL" id="CP000909">
    <property type="protein sequence ID" value="ABY35119.1"/>
    <property type="molecule type" value="Genomic_DNA"/>
</dbReference>
<name>A9WDW0_CHLAA</name>
<gene>
    <name evidence="14" type="ordered locus">Caur_1904</name>
</gene>
<keyword evidence="9 13" id="KW-1133">Transmembrane helix</keyword>
<evidence type="ECO:0000256" key="1">
    <source>
        <dbReference type="ARBA" id="ARBA00003408"/>
    </source>
</evidence>
<dbReference type="PATRIC" id="fig|324602.8.peg.2173"/>
<feature type="transmembrane region" description="Helical" evidence="13">
    <location>
        <begin position="180"/>
        <end position="200"/>
    </location>
</feature>
<dbReference type="GO" id="GO:0005886">
    <property type="term" value="C:plasma membrane"/>
    <property type="evidence" value="ECO:0000318"/>
    <property type="project" value="GO_Central"/>
</dbReference>
<protein>
    <recommendedName>
        <fullName evidence="4">Probable multidrug resistance protein NorM</fullName>
    </recommendedName>
    <alternativeName>
        <fullName evidence="12">Multidrug-efflux transporter</fullName>
    </alternativeName>
</protein>
<dbReference type="GO" id="GO:0035350">
    <property type="term" value="P:FAD transmembrane transport"/>
    <property type="evidence" value="ECO:0000318"/>
    <property type="project" value="GO_Central"/>
</dbReference>
<feature type="transmembrane region" description="Helical" evidence="13">
    <location>
        <begin position="337"/>
        <end position="360"/>
    </location>
</feature>
<evidence type="ECO:0000256" key="4">
    <source>
        <dbReference type="ARBA" id="ARBA00020268"/>
    </source>
</evidence>
<feature type="transmembrane region" description="Helical" evidence="13">
    <location>
        <begin position="401"/>
        <end position="424"/>
    </location>
</feature>
<keyword evidence="10" id="KW-0406">Ion transport</keyword>
<evidence type="ECO:0000256" key="2">
    <source>
        <dbReference type="ARBA" id="ARBA00004651"/>
    </source>
</evidence>
<comment type="similarity">
    <text evidence="3">Belongs to the multi antimicrobial extrusion (MATE) (TC 2.A.66.1) family.</text>
</comment>
<evidence type="ECO:0000256" key="13">
    <source>
        <dbReference type="SAM" id="Phobius"/>
    </source>
</evidence>
<feature type="transmembrane region" description="Helical" evidence="13">
    <location>
        <begin position="372"/>
        <end position="394"/>
    </location>
</feature>
<comment type="subcellular location">
    <subcellularLocation>
        <location evidence="2">Cell membrane</location>
        <topology evidence="2">Multi-pass membrane protein</topology>
    </subcellularLocation>
</comment>
<evidence type="ECO:0000256" key="9">
    <source>
        <dbReference type="ARBA" id="ARBA00022989"/>
    </source>
</evidence>
<feature type="transmembrane region" description="Helical" evidence="13">
    <location>
        <begin position="292"/>
        <end position="316"/>
    </location>
</feature>
<keyword evidence="11 13" id="KW-0472">Membrane</keyword>
<evidence type="ECO:0000256" key="7">
    <source>
        <dbReference type="ARBA" id="ARBA00022475"/>
    </source>
</evidence>
<dbReference type="GO" id="GO:0006811">
    <property type="term" value="P:monoatomic ion transport"/>
    <property type="evidence" value="ECO:0007669"/>
    <property type="project" value="UniProtKB-KW"/>
</dbReference>
<accession>A9WDW0</accession>
<evidence type="ECO:0000313" key="15">
    <source>
        <dbReference type="Proteomes" id="UP000002008"/>
    </source>
</evidence>
<dbReference type="PIRSF" id="PIRSF006603">
    <property type="entry name" value="DinF"/>
    <property type="match status" value="1"/>
</dbReference>
<dbReference type="PANTHER" id="PTHR43298:SF2">
    <property type="entry name" value="FMN_FAD EXPORTER YEEO-RELATED"/>
    <property type="match status" value="1"/>
</dbReference>
<sequence>MQPEMLSIENEEITTHPAPSHAQLEKRVLRLAWPVIGENLLQTMLGVVDTILVASLGAVALAGVGAALQVIYVTTGALSALSVGVAVLVAQAYGGGRLKEASFLARQGLLWSILIGLPVTAIGLPLTPTLIGLFGLAPDVSQVGIDYLAVTMSTITTLTMMFLIGGVLRGVGDTRTPMIITAFANVINVIASAALIFGWLGLPVLGAVGSAWGSVIARFAGAILLVGVLWRGRNGVRAGGRGGWWPRMRVLRNILRIGMPAALEEVLIIGAIATLTPVVATLGTVPLAAHRVAINVLSLSFLPGIGFGLAATALVGQAIGAQRPAEARRIATIAMRWALIWMGGLGVLFMIFAEGLVRLFNSDPQLVAEGAAAVRVVALTQPAWAITFALGGALRGLGDTLSPLVISGSAIWICVGLALVIVLWWLPALWGIWLAFLIVGPFEALVFWRKWQQRITSWRPGSA</sequence>
<dbReference type="STRING" id="324602.Caur_1904"/>
<dbReference type="Pfam" id="PF01554">
    <property type="entry name" value="MatE"/>
    <property type="match status" value="2"/>
</dbReference>
<keyword evidence="15" id="KW-1185">Reference proteome</keyword>
<evidence type="ECO:0000256" key="10">
    <source>
        <dbReference type="ARBA" id="ARBA00023065"/>
    </source>
</evidence>
<dbReference type="PANTHER" id="PTHR43298">
    <property type="entry name" value="MULTIDRUG RESISTANCE PROTEIN NORM-RELATED"/>
    <property type="match status" value="1"/>
</dbReference>
<keyword evidence="6" id="KW-0050">Antiport</keyword>
<reference evidence="15" key="1">
    <citation type="journal article" date="2011" name="BMC Genomics">
        <title>Complete genome sequence of the filamentous anoxygenic phototrophic bacterium Chloroflexus aurantiacus.</title>
        <authorList>
            <person name="Tang K.H."/>
            <person name="Barry K."/>
            <person name="Chertkov O."/>
            <person name="Dalin E."/>
            <person name="Han C.S."/>
            <person name="Hauser L.J."/>
            <person name="Honchak B.M."/>
            <person name="Karbach L.E."/>
            <person name="Land M.L."/>
            <person name="Lapidus A."/>
            <person name="Larimer F.W."/>
            <person name="Mikhailova N."/>
            <person name="Pitluck S."/>
            <person name="Pierson B.K."/>
            <person name="Blankenship R.E."/>
        </authorList>
    </citation>
    <scope>NUCLEOTIDE SEQUENCE [LARGE SCALE GENOMIC DNA]</scope>
    <source>
        <strain evidence="15">ATCC 29366 / DSM 635 / J-10-fl</strain>
    </source>
</reference>
<evidence type="ECO:0000256" key="6">
    <source>
        <dbReference type="ARBA" id="ARBA00022449"/>
    </source>
</evidence>
<dbReference type="InterPro" id="IPR002528">
    <property type="entry name" value="MATE_fam"/>
</dbReference>
<feature type="transmembrane region" description="Helical" evidence="13">
    <location>
        <begin position="253"/>
        <end position="280"/>
    </location>
</feature>
<dbReference type="CDD" id="cd13137">
    <property type="entry name" value="MATE_NorM_like"/>
    <property type="match status" value="1"/>
</dbReference>
<dbReference type="GO" id="GO:0042910">
    <property type="term" value="F:xenobiotic transmembrane transporter activity"/>
    <property type="evidence" value="ECO:0007669"/>
    <property type="project" value="InterPro"/>
</dbReference>
<dbReference type="InParanoid" id="A9WDW0"/>
<dbReference type="Proteomes" id="UP000002008">
    <property type="component" value="Chromosome"/>
</dbReference>
<evidence type="ECO:0000256" key="5">
    <source>
        <dbReference type="ARBA" id="ARBA00022448"/>
    </source>
</evidence>
<evidence type="ECO:0000256" key="11">
    <source>
        <dbReference type="ARBA" id="ARBA00023136"/>
    </source>
</evidence>
<organism evidence="14 15">
    <name type="scientific">Chloroflexus aurantiacus (strain ATCC 29366 / DSM 635 / J-10-fl)</name>
    <dbReference type="NCBI Taxonomy" id="324602"/>
    <lineage>
        <taxon>Bacteria</taxon>
        <taxon>Bacillati</taxon>
        <taxon>Chloroflexota</taxon>
        <taxon>Chloroflexia</taxon>
        <taxon>Chloroflexales</taxon>
        <taxon>Chloroflexineae</taxon>
        <taxon>Chloroflexaceae</taxon>
        <taxon>Chloroflexus</taxon>
    </lineage>
</organism>
<keyword evidence="7" id="KW-1003">Cell membrane</keyword>
<feature type="transmembrane region" description="Helical" evidence="13">
    <location>
        <begin position="430"/>
        <end position="448"/>
    </location>
</feature>
<keyword evidence="8 13" id="KW-0812">Transmembrane</keyword>
<dbReference type="GO" id="GO:0044610">
    <property type="term" value="F:FMN transmembrane transporter activity"/>
    <property type="evidence" value="ECO:0000318"/>
    <property type="project" value="GO_Central"/>
</dbReference>
<feature type="transmembrane region" description="Helical" evidence="13">
    <location>
        <begin position="78"/>
        <end position="96"/>
    </location>
</feature>
<dbReference type="GO" id="GO:0015297">
    <property type="term" value="F:antiporter activity"/>
    <property type="evidence" value="ECO:0007669"/>
    <property type="project" value="UniProtKB-KW"/>
</dbReference>
<evidence type="ECO:0000256" key="3">
    <source>
        <dbReference type="ARBA" id="ARBA00010199"/>
    </source>
</evidence>
<feature type="transmembrane region" description="Helical" evidence="13">
    <location>
        <begin position="108"/>
        <end position="127"/>
    </location>
</feature>
<dbReference type="EnsemblBacteria" id="ABY35119">
    <property type="protein sequence ID" value="ABY35119"/>
    <property type="gene ID" value="Caur_1904"/>
</dbReference>
<keyword evidence="5" id="KW-0813">Transport</keyword>
<feature type="transmembrane region" description="Helical" evidence="13">
    <location>
        <begin position="147"/>
        <end position="168"/>
    </location>
</feature>
<dbReference type="AlphaFoldDB" id="A9WDW0"/>
<evidence type="ECO:0000313" key="14">
    <source>
        <dbReference type="EMBL" id="ABY35119.1"/>
    </source>
</evidence>
<comment type="function">
    <text evidence="1">Multidrug efflux pump.</text>
</comment>
<dbReference type="KEGG" id="cau:Caur_1904"/>
<feature type="transmembrane region" description="Helical" evidence="13">
    <location>
        <begin position="212"/>
        <end position="232"/>
    </location>
</feature>
<dbReference type="InterPro" id="IPR050222">
    <property type="entry name" value="MATE_MdtK"/>
</dbReference>
<dbReference type="NCBIfam" id="TIGR00797">
    <property type="entry name" value="matE"/>
    <property type="match status" value="1"/>
</dbReference>